<dbReference type="KEGG" id="dse:6605934"/>
<accession>B4HJK6</accession>
<reference evidence="2 3" key="1">
    <citation type="journal article" date="2007" name="Nature">
        <title>Evolution of genes and genomes on the Drosophila phylogeny.</title>
        <authorList>
            <consortium name="Drosophila 12 Genomes Consortium"/>
            <person name="Clark A.G."/>
            <person name="Eisen M.B."/>
            <person name="Smith D.R."/>
            <person name="Bergman C.M."/>
            <person name="Oliver B."/>
            <person name="Markow T.A."/>
            <person name="Kaufman T.C."/>
            <person name="Kellis M."/>
            <person name="Gelbart W."/>
            <person name="Iyer V.N."/>
            <person name="Pollard D.A."/>
            <person name="Sackton T.B."/>
            <person name="Larracuente A.M."/>
            <person name="Singh N.D."/>
            <person name="Abad J.P."/>
            <person name="Abt D.N."/>
            <person name="Adryan B."/>
            <person name="Aguade M."/>
            <person name="Akashi H."/>
            <person name="Anderson W.W."/>
            <person name="Aquadro C.F."/>
            <person name="Ardell D.H."/>
            <person name="Arguello R."/>
            <person name="Artieri C.G."/>
            <person name="Barbash D.A."/>
            <person name="Barker D."/>
            <person name="Barsanti P."/>
            <person name="Batterham P."/>
            <person name="Batzoglou S."/>
            <person name="Begun D."/>
            <person name="Bhutkar A."/>
            <person name="Blanco E."/>
            <person name="Bosak S.A."/>
            <person name="Bradley R.K."/>
            <person name="Brand A.D."/>
            <person name="Brent M.R."/>
            <person name="Brooks A.N."/>
            <person name="Brown R.H."/>
            <person name="Butlin R.K."/>
            <person name="Caggese C."/>
            <person name="Calvi B.R."/>
            <person name="Bernardo de Carvalho A."/>
            <person name="Caspi A."/>
            <person name="Castrezana S."/>
            <person name="Celniker S.E."/>
            <person name="Chang J.L."/>
            <person name="Chapple C."/>
            <person name="Chatterji S."/>
            <person name="Chinwalla A."/>
            <person name="Civetta A."/>
            <person name="Clifton S.W."/>
            <person name="Comeron J.M."/>
            <person name="Costello J.C."/>
            <person name="Coyne J.A."/>
            <person name="Daub J."/>
            <person name="David R.G."/>
            <person name="Delcher A.L."/>
            <person name="Delehaunty K."/>
            <person name="Do C.B."/>
            <person name="Ebling H."/>
            <person name="Edwards K."/>
            <person name="Eickbush T."/>
            <person name="Evans J.D."/>
            <person name="Filipski A."/>
            <person name="Findeiss S."/>
            <person name="Freyhult E."/>
            <person name="Fulton L."/>
            <person name="Fulton R."/>
            <person name="Garcia A.C."/>
            <person name="Gardiner A."/>
            <person name="Garfield D.A."/>
            <person name="Garvin B.E."/>
            <person name="Gibson G."/>
            <person name="Gilbert D."/>
            <person name="Gnerre S."/>
            <person name="Godfrey J."/>
            <person name="Good R."/>
            <person name="Gotea V."/>
            <person name="Gravely B."/>
            <person name="Greenberg A.J."/>
            <person name="Griffiths-Jones S."/>
            <person name="Gross S."/>
            <person name="Guigo R."/>
            <person name="Gustafson E.A."/>
            <person name="Haerty W."/>
            <person name="Hahn M.W."/>
            <person name="Halligan D.L."/>
            <person name="Halpern A.L."/>
            <person name="Halter G.M."/>
            <person name="Han M.V."/>
            <person name="Heger A."/>
            <person name="Hillier L."/>
            <person name="Hinrichs A.S."/>
            <person name="Holmes I."/>
            <person name="Hoskins R.A."/>
            <person name="Hubisz M.J."/>
            <person name="Hultmark D."/>
            <person name="Huntley M.A."/>
            <person name="Jaffe D.B."/>
            <person name="Jagadeeshan S."/>
            <person name="Jeck W.R."/>
            <person name="Johnson J."/>
            <person name="Jones C.D."/>
            <person name="Jordan W.C."/>
            <person name="Karpen G.H."/>
            <person name="Kataoka E."/>
            <person name="Keightley P.D."/>
            <person name="Kheradpour P."/>
            <person name="Kirkness E.F."/>
            <person name="Koerich L.B."/>
            <person name="Kristiansen K."/>
            <person name="Kudrna D."/>
            <person name="Kulathinal R.J."/>
            <person name="Kumar S."/>
            <person name="Kwok R."/>
            <person name="Lander E."/>
            <person name="Langley C.H."/>
            <person name="Lapoint R."/>
            <person name="Lazzaro B.P."/>
            <person name="Lee S.J."/>
            <person name="Levesque L."/>
            <person name="Li R."/>
            <person name="Lin C.F."/>
            <person name="Lin M.F."/>
            <person name="Lindblad-Toh K."/>
            <person name="Llopart A."/>
            <person name="Long M."/>
            <person name="Low L."/>
            <person name="Lozovsky E."/>
            <person name="Lu J."/>
            <person name="Luo M."/>
            <person name="Machado C.A."/>
            <person name="Makalowski W."/>
            <person name="Marzo M."/>
            <person name="Matsuda M."/>
            <person name="Matzkin L."/>
            <person name="McAllister B."/>
            <person name="McBride C.S."/>
            <person name="McKernan B."/>
            <person name="McKernan K."/>
            <person name="Mendez-Lago M."/>
            <person name="Minx P."/>
            <person name="Mollenhauer M.U."/>
            <person name="Montooth K."/>
            <person name="Mount S.M."/>
            <person name="Mu X."/>
            <person name="Myers E."/>
            <person name="Negre B."/>
            <person name="Newfeld S."/>
            <person name="Nielsen R."/>
            <person name="Noor M.A."/>
            <person name="O'Grady P."/>
            <person name="Pachter L."/>
            <person name="Papaceit M."/>
            <person name="Parisi M.J."/>
            <person name="Parisi M."/>
            <person name="Parts L."/>
            <person name="Pedersen J.S."/>
            <person name="Pesole G."/>
            <person name="Phillippy A.M."/>
            <person name="Ponting C.P."/>
            <person name="Pop M."/>
            <person name="Porcelli D."/>
            <person name="Powell J.R."/>
            <person name="Prohaska S."/>
            <person name="Pruitt K."/>
            <person name="Puig M."/>
            <person name="Quesneville H."/>
            <person name="Ram K.R."/>
            <person name="Rand D."/>
            <person name="Rasmussen M.D."/>
            <person name="Reed L.K."/>
            <person name="Reenan R."/>
            <person name="Reily A."/>
            <person name="Remington K.A."/>
            <person name="Rieger T.T."/>
            <person name="Ritchie M.G."/>
            <person name="Robin C."/>
            <person name="Rogers Y.H."/>
            <person name="Rohde C."/>
            <person name="Rozas J."/>
            <person name="Rubenfield M.J."/>
            <person name="Ruiz A."/>
            <person name="Russo S."/>
            <person name="Salzberg S.L."/>
            <person name="Sanchez-Gracia A."/>
            <person name="Saranga D.J."/>
            <person name="Sato H."/>
            <person name="Schaeffer S.W."/>
            <person name="Schatz M.C."/>
            <person name="Schlenke T."/>
            <person name="Schwartz R."/>
            <person name="Segarra C."/>
            <person name="Singh R.S."/>
            <person name="Sirot L."/>
            <person name="Sirota M."/>
            <person name="Sisneros N.B."/>
            <person name="Smith C.D."/>
            <person name="Smith T.F."/>
            <person name="Spieth J."/>
            <person name="Stage D.E."/>
            <person name="Stark A."/>
            <person name="Stephan W."/>
            <person name="Strausberg R.L."/>
            <person name="Strempel S."/>
            <person name="Sturgill D."/>
            <person name="Sutton G."/>
            <person name="Sutton G.G."/>
            <person name="Tao W."/>
            <person name="Teichmann S."/>
            <person name="Tobari Y.N."/>
            <person name="Tomimura Y."/>
            <person name="Tsolas J.M."/>
            <person name="Valente V.L."/>
            <person name="Venter E."/>
            <person name="Venter J.C."/>
            <person name="Vicario S."/>
            <person name="Vieira F.G."/>
            <person name="Vilella A.J."/>
            <person name="Villasante A."/>
            <person name="Walenz B."/>
            <person name="Wang J."/>
            <person name="Wasserman M."/>
            <person name="Watts T."/>
            <person name="Wilson D."/>
            <person name="Wilson R.K."/>
            <person name="Wing R.A."/>
            <person name="Wolfner M.F."/>
            <person name="Wong A."/>
            <person name="Wong G.K."/>
            <person name="Wu C.I."/>
            <person name="Wu G."/>
            <person name="Yamamoto D."/>
            <person name="Yang H.P."/>
            <person name="Yang S.P."/>
            <person name="Yorke J.A."/>
            <person name="Yoshida K."/>
            <person name="Zdobnov E."/>
            <person name="Zhang P."/>
            <person name="Zhang Y."/>
            <person name="Zimin A.V."/>
            <person name="Baldwin J."/>
            <person name="Abdouelleil A."/>
            <person name="Abdulkadir J."/>
            <person name="Abebe A."/>
            <person name="Abera B."/>
            <person name="Abreu J."/>
            <person name="Acer S.C."/>
            <person name="Aftuck L."/>
            <person name="Alexander A."/>
            <person name="An P."/>
            <person name="Anderson E."/>
            <person name="Anderson S."/>
            <person name="Arachi H."/>
            <person name="Azer M."/>
            <person name="Bachantsang P."/>
            <person name="Barry A."/>
            <person name="Bayul T."/>
            <person name="Berlin A."/>
            <person name="Bessette D."/>
            <person name="Bloom T."/>
            <person name="Blye J."/>
            <person name="Boguslavskiy L."/>
            <person name="Bonnet C."/>
            <person name="Boukhgalter B."/>
            <person name="Bourzgui I."/>
            <person name="Brown A."/>
            <person name="Cahill P."/>
            <person name="Channer S."/>
            <person name="Cheshatsang Y."/>
            <person name="Chuda L."/>
            <person name="Citroen M."/>
            <person name="Collymore A."/>
            <person name="Cooke P."/>
            <person name="Costello M."/>
            <person name="D'Aco K."/>
            <person name="Daza R."/>
            <person name="De Haan G."/>
            <person name="DeGray S."/>
            <person name="DeMaso C."/>
            <person name="Dhargay N."/>
            <person name="Dooley K."/>
            <person name="Dooley E."/>
            <person name="Doricent M."/>
            <person name="Dorje P."/>
            <person name="Dorjee K."/>
            <person name="Dupes A."/>
            <person name="Elong R."/>
            <person name="Falk J."/>
            <person name="Farina A."/>
            <person name="Faro S."/>
            <person name="Ferguson D."/>
            <person name="Fisher S."/>
            <person name="Foley C.D."/>
            <person name="Franke A."/>
            <person name="Friedrich D."/>
            <person name="Gadbois L."/>
            <person name="Gearin G."/>
            <person name="Gearin C.R."/>
            <person name="Giannoukos G."/>
            <person name="Goode T."/>
            <person name="Graham J."/>
            <person name="Grandbois E."/>
            <person name="Grewal S."/>
            <person name="Gyaltsen K."/>
            <person name="Hafez N."/>
            <person name="Hagos B."/>
            <person name="Hall J."/>
            <person name="Henson C."/>
            <person name="Hollinger A."/>
            <person name="Honan T."/>
            <person name="Huard M.D."/>
            <person name="Hughes L."/>
            <person name="Hurhula B."/>
            <person name="Husby M.E."/>
            <person name="Kamat A."/>
            <person name="Kanga B."/>
            <person name="Kashin S."/>
            <person name="Khazanovich D."/>
            <person name="Kisner P."/>
            <person name="Lance K."/>
            <person name="Lara M."/>
            <person name="Lee W."/>
            <person name="Lennon N."/>
            <person name="Letendre F."/>
            <person name="LeVine R."/>
            <person name="Lipovsky A."/>
            <person name="Liu X."/>
            <person name="Liu J."/>
            <person name="Liu S."/>
            <person name="Lokyitsang T."/>
            <person name="Lokyitsang Y."/>
            <person name="Lubonja R."/>
            <person name="Lui A."/>
            <person name="MacDonald P."/>
            <person name="Magnisalis V."/>
            <person name="Maru K."/>
            <person name="Matthews C."/>
            <person name="McCusker W."/>
            <person name="McDonough S."/>
            <person name="Mehta T."/>
            <person name="Meldrim J."/>
            <person name="Meneus L."/>
            <person name="Mihai O."/>
            <person name="Mihalev A."/>
            <person name="Mihova T."/>
            <person name="Mittelman R."/>
            <person name="Mlenga V."/>
            <person name="Montmayeur A."/>
            <person name="Mulrain L."/>
            <person name="Navidi A."/>
            <person name="Naylor J."/>
            <person name="Negash T."/>
            <person name="Nguyen T."/>
            <person name="Nguyen N."/>
            <person name="Nicol R."/>
            <person name="Norbu C."/>
            <person name="Norbu N."/>
            <person name="Novod N."/>
            <person name="O'Neill B."/>
            <person name="Osman S."/>
            <person name="Markiewicz E."/>
            <person name="Oyono O.L."/>
            <person name="Patti C."/>
            <person name="Phunkhang P."/>
            <person name="Pierre F."/>
            <person name="Priest M."/>
            <person name="Raghuraman S."/>
            <person name="Rege F."/>
            <person name="Reyes R."/>
            <person name="Rise C."/>
            <person name="Rogov P."/>
            <person name="Ross K."/>
            <person name="Ryan E."/>
            <person name="Settipalli S."/>
            <person name="Shea T."/>
            <person name="Sherpa N."/>
            <person name="Shi L."/>
            <person name="Shih D."/>
            <person name="Sparrow T."/>
            <person name="Spaulding J."/>
            <person name="Stalker J."/>
            <person name="Stange-Thomann N."/>
            <person name="Stavropoulos S."/>
            <person name="Stone C."/>
            <person name="Strader C."/>
            <person name="Tesfaye S."/>
            <person name="Thomson T."/>
            <person name="Thoulutsang Y."/>
            <person name="Thoulutsang D."/>
            <person name="Topham K."/>
            <person name="Topping I."/>
            <person name="Tsamla T."/>
            <person name="Vassiliev H."/>
            <person name="Vo A."/>
            <person name="Wangchuk T."/>
            <person name="Wangdi T."/>
            <person name="Weiand M."/>
            <person name="Wilkinson J."/>
            <person name="Wilson A."/>
            <person name="Yadav S."/>
            <person name="Young G."/>
            <person name="Yu Q."/>
            <person name="Zembek L."/>
            <person name="Zhong D."/>
            <person name="Zimmer A."/>
            <person name="Zwirko Z."/>
            <person name="Jaffe D.B."/>
            <person name="Alvarez P."/>
            <person name="Brockman W."/>
            <person name="Butler J."/>
            <person name="Chin C."/>
            <person name="Gnerre S."/>
            <person name="Grabherr M."/>
            <person name="Kleber M."/>
            <person name="Mauceli E."/>
            <person name="MacCallum I."/>
        </authorList>
    </citation>
    <scope>NUCLEOTIDE SEQUENCE [LARGE SCALE GENOMIC DNA]</scope>
    <source>
        <strain evidence="3">Rob3c / Tucson 14021-0248.25</strain>
    </source>
</reference>
<keyword evidence="1" id="KW-0732">Signal</keyword>
<dbReference type="EMBL" id="CH480815">
    <property type="protein sequence ID" value="EDW41733.1"/>
    <property type="molecule type" value="Genomic_DNA"/>
</dbReference>
<dbReference type="OrthoDB" id="8034930at2759"/>
<keyword evidence="3" id="KW-1185">Reference proteome</keyword>
<feature type="signal peptide" evidence="1">
    <location>
        <begin position="1"/>
        <end position="19"/>
    </location>
</feature>
<dbReference type="PhylomeDB" id="B4HJK6"/>
<sequence>MHITVVCLLFTWGLSRSHAATTILHGNGQVASAISHQSFTRLSSAEPLALQSRKQPHQLLVPSARIVNHHQAVERQQVEKVFQAATAQAEEVPVISGQTPAHLTYAAHPVVHQMLPRIKPVRNISYASLIPGPRSLNTHTNRNLSPV</sequence>
<organism evidence="3">
    <name type="scientific">Drosophila sechellia</name>
    <name type="common">Fruit fly</name>
    <dbReference type="NCBI Taxonomy" id="7238"/>
    <lineage>
        <taxon>Eukaryota</taxon>
        <taxon>Metazoa</taxon>
        <taxon>Ecdysozoa</taxon>
        <taxon>Arthropoda</taxon>
        <taxon>Hexapoda</taxon>
        <taxon>Insecta</taxon>
        <taxon>Pterygota</taxon>
        <taxon>Neoptera</taxon>
        <taxon>Endopterygota</taxon>
        <taxon>Diptera</taxon>
        <taxon>Brachycera</taxon>
        <taxon>Muscomorpha</taxon>
        <taxon>Ephydroidea</taxon>
        <taxon>Drosophilidae</taxon>
        <taxon>Drosophila</taxon>
        <taxon>Sophophora</taxon>
    </lineage>
</organism>
<evidence type="ECO:0000313" key="3">
    <source>
        <dbReference type="Proteomes" id="UP000001292"/>
    </source>
</evidence>
<feature type="chain" id="PRO_5002805601" evidence="1">
    <location>
        <begin position="20"/>
        <end position="147"/>
    </location>
</feature>
<dbReference type="Proteomes" id="UP000001292">
    <property type="component" value="Unassembled WGS sequence"/>
</dbReference>
<protein>
    <submittedName>
        <fullName evidence="2">GM25619</fullName>
    </submittedName>
</protein>
<dbReference type="HOGENOM" id="CLU_148251_0_0_1"/>
<evidence type="ECO:0000256" key="1">
    <source>
        <dbReference type="SAM" id="SignalP"/>
    </source>
</evidence>
<dbReference type="AlphaFoldDB" id="B4HJK6"/>
<evidence type="ECO:0000313" key="2">
    <source>
        <dbReference type="EMBL" id="EDW41733.1"/>
    </source>
</evidence>
<proteinExistence type="predicted"/>
<dbReference type="OMA" id="VRIVSYH"/>
<gene>
    <name evidence="2" type="primary">Dsec\GM25619</name>
    <name evidence="2" type="ORF">Dsec_GM25619</name>
</gene>
<name>B4HJK6_DROSE</name>